<proteinExistence type="predicted"/>
<evidence type="ECO:0000256" key="1">
    <source>
        <dbReference type="ARBA" id="ARBA00022679"/>
    </source>
</evidence>
<sequence>MALVIPEDNRFESDPDDALPEDPGLPSGWVAEAPDGSDPATVTRLAELLRGHERAGRGWAGSGEDEVRVEVSEHGLAMRENLVVRDADGLIRAWGSVHDRAEGRMLFVHIVDREVDERSAGRCSDVLFEWAEAQARAVGAARGLAVQQIDTGAFADDERQHEWLADAGFERVRTWWQMSRSVEAAEAELVPDPARWERKGVVFRLVEREGGPGGMPDVADLRAVHEVLEGAFTDHFNSAEETFQEFIHRLREDPGHRWDHWWLAEITDGDGDPEPAGALVGTVSESDTGPDGSYVSYLGVLESARGRGVATGLLRTIIADAASRGRDRVGLEVDADSPTGADGLYTSMGWGTKYVTESWHRDVTVD</sequence>
<keyword evidence="2" id="KW-0012">Acyltransferase</keyword>
<dbReference type="Gene3D" id="3.40.630.30">
    <property type="match status" value="1"/>
</dbReference>
<keyword evidence="1" id="KW-0808">Transferase</keyword>
<feature type="domain" description="N-acetyltransferase" evidence="4">
    <location>
        <begin position="201"/>
        <end position="366"/>
    </location>
</feature>
<dbReference type="CDD" id="cd04301">
    <property type="entry name" value="NAT_SF"/>
    <property type="match status" value="1"/>
</dbReference>
<dbReference type="EMBL" id="CAFBMW010000059">
    <property type="protein sequence ID" value="CAB4966095.1"/>
    <property type="molecule type" value="Genomic_DNA"/>
</dbReference>
<evidence type="ECO:0000256" key="2">
    <source>
        <dbReference type="ARBA" id="ARBA00023315"/>
    </source>
</evidence>
<dbReference type="InterPro" id="IPR016181">
    <property type="entry name" value="Acyl_CoA_acyltransferase"/>
</dbReference>
<dbReference type="Pfam" id="PF00583">
    <property type="entry name" value="Acetyltransf_1"/>
    <property type="match status" value="1"/>
</dbReference>
<organism evidence="5">
    <name type="scientific">freshwater metagenome</name>
    <dbReference type="NCBI Taxonomy" id="449393"/>
    <lineage>
        <taxon>unclassified sequences</taxon>
        <taxon>metagenomes</taxon>
        <taxon>ecological metagenomes</taxon>
    </lineage>
</organism>
<accession>A0A6J7LEJ4</accession>
<dbReference type="SUPFAM" id="SSF55729">
    <property type="entry name" value="Acyl-CoA N-acyltransferases (Nat)"/>
    <property type="match status" value="1"/>
</dbReference>
<dbReference type="InterPro" id="IPR000182">
    <property type="entry name" value="GNAT_dom"/>
</dbReference>
<dbReference type="PANTHER" id="PTHR43877:SF2">
    <property type="entry name" value="AMINOALKYLPHOSPHONATE N-ACETYLTRANSFERASE-RELATED"/>
    <property type="match status" value="1"/>
</dbReference>
<feature type="region of interest" description="Disordered" evidence="3">
    <location>
        <begin position="1"/>
        <end position="38"/>
    </location>
</feature>
<dbReference type="InterPro" id="IPR050832">
    <property type="entry name" value="Bact_Acetyltransf"/>
</dbReference>
<dbReference type="PROSITE" id="PS51186">
    <property type="entry name" value="GNAT"/>
    <property type="match status" value="1"/>
</dbReference>
<name>A0A6J7LEJ4_9ZZZZ</name>
<evidence type="ECO:0000259" key="4">
    <source>
        <dbReference type="PROSITE" id="PS51186"/>
    </source>
</evidence>
<dbReference type="GO" id="GO:0016747">
    <property type="term" value="F:acyltransferase activity, transferring groups other than amino-acyl groups"/>
    <property type="evidence" value="ECO:0007669"/>
    <property type="project" value="InterPro"/>
</dbReference>
<protein>
    <submittedName>
        <fullName evidence="5">Unannotated protein</fullName>
    </submittedName>
</protein>
<dbReference type="AlphaFoldDB" id="A0A6J7LEJ4"/>
<dbReference type="PANTHER" id="PTHR43877">
    <property type="entry name" value="AMINOALKYLPHOSPHONATE N-ACETYLTRANSFERASE-RELATED-RELATED"/>
    <property type="match status" value="1"/>
</dbReference>
<evidence type="ECO:0000256" key="3">
    <source>
        <dbReference type="SAM" id="MobiDB-lite"/>
    </source>
</evidence>
<gene>
    <name evidence="5" type="ORF">UFOPK3662_03802</name>
</gene>
<evidence type="ECO:0000313" key="5">
    <source>
        <dbReference type="EMBL" id="CAB4966095.1"/>
    </source>
</evidence>
<reference evidence="5" key="1">
    <citation type="submission" date="2020-05" db="EMBL/GenBank/DDBJ databases">
        <authorList>
            <person name="Chiriac C."/>
            <person name="Salcher M."/>
            <person name="Ghai R."/>
            <person name="Kavagutti S V."/>
        </authorList>
    </citation>
    <scope>NUCLEOTIDE SEQUENCE</scope>
</reference>